<evidence type="ECO:0000256" key="3">
    <source>
        <dbReference type="ARBA" id="ARBA00022723"/>
    </source>
</evidence>
<dbReference type="PANTHER" id="PTHR10256">
    <property type="entry name" value="SELENIDE, WATER DIKINASE"/>
    <property type="match status" value="1"/>
</dbReference>
<dbReference type="InterPro" id="IPR016188">
    <property type="entry name" value="PurM-like_N"/>
</dbReference>
<accession>A0A6J4V6H9</accession>
<protein>
    <recommendedName>
        <fullName evidence="9">Selenide, water dikinase</fullName>
        <ecNumber evidence="9">2.7.9.3</ecNumber>
    </recommendedName>
    <alternativeName>
        <fullName evidence="9">Selenium donor protein</fullName>
    </alternativeName>
    <alternativeName>
        <fullName evidence="9">Selenophosphate synthase</fullName>
    </alternativeName>
</protein>
<feature type="binding site" description="in other chain" evidence="9">
    <location>
        <position position="26"/>
    </location>
    <ligand>
        <name>ATP</name>
        <dbReference type="ChEBI" id="CHEBI:30616"/>
        <note>ligand shared between dimeric partners</note>
    </ligand>
</feature>
<proteinExistence type="inferred from homology"/>
<evidence type="ECO:0000313" key="12">
    <source>
        <dbReference type="EMBL" id="CAA9570415.1"/>
    </source>
</evidence>
<dbReference type="GO" id="GO:0005524">
    <property type="term" value="F:ATP binding"/>
    <property type="evidence" value="ECO:0007669"/>
    <property type="project" value="UniProtKB-UniRule"/>
</dbReference>
<evidence type="ECO:0000256" key="6">
    <source>
        <dbReference type="ARBA" id="ARBA00022840"/>
    </source>
</evidence>
<comment type="catalytic activity">
    <reaction evidence="9">
        <text>hydrogenselenide + ATP + H2O = selenophosphate + AMP + phosphate + 2 H(+)</text>
        <dbReference type="Rhea" id="RHEA:18737"/>
        <dbReference type="ChEBI" id="CHEBI:15377"/>
        <dbReference type="ChEBI" id="CHEBI:15378"/>
        <dbReference type="ChEBI" id="CHEBI:16144"/>
        <dbReference type="ChEBI" id="CHEBI:29317"/>
        <dbReference type="ChEBI" id="CHEBI:30616"/>
        <dbReference type="ChEBI" id="CHEBI:43474"/>
        <dbReference type="ChEBI" id="CHEBI:456215"/>
        <dbReference type="EC" id="2.7.9.3"/>
    </reaction>
</comment>
<dbReference type="CDD" id="cd02195">
    <property type="entry name" value="SelD"/>
    <property type="match status" value="1"/>
</dbReference>
<feature type="binding site" description="in other chain" evidence="9">
    <location>
        <position position="107"/>
    </location>
    <ligand>
        <name>ATP</name>
        <dbReference type="ChEBI" id="CHEBI:30616"/>
        <note>ligand shared between dimeric partners</note>
    </ligand>
</feature>
<dbReference type="GO" id="GO:0005737">
    <property type="term" value="C:cytoplasm"/>
    <property type="evidence" value="ECO:0007669"/>
    <property type="project" value="TreeGrafter"/>
</dbReference>
<evidence type="ECO:0000259" key="11">
    <source>
        <dbReference type="Pfam" id="PF02769"/>
    </source>
</evidence>
<dbReference type="Pfam" id="PF02769">
    <property type="entry name" value="AIRS_C"/>
    <property type="match status" value="1"/>
</dbReference>
<comment type="similarity">
    <text evidence="1 9">Belongs to the selenophosphate synthase 1 family. Class I subfamily.</text>
</comment>
<dbReference type="SUPFAM" id="SSF55326">
    <property type="entry name" value="PurM N-terminal domain-like"/>
    <property type="match status" value="1"/>
</dbReference>
<evidence type="ECO:0000256" key="5">
    <source>
        <dbReference type="ARBA" id="ARBA00022777"/>
    </source>
</evidence>
<dbReference type="Pfam" id="PF00586">
    <property type="entry name" value="AIRS"/>
    <property type="match status" value="1"/>
</dbReference>
<reference evidence="12" key="1">
    <citation type="submission" date="2020-02" db="EMBL/GenBank/DDBJ databases">
        <authorList>
            <person name="Meier V. D."/>
        </authorList>
    </citation>
    <scope>NUCLEOTIDE SEQUENCE</scope>
    <source>
        <strain evidence="12">AVDCRST_MAG33</strain>
    </source>
</reference>
<evidence type="ECO:0000259" key="10">
    <source>
        <dbReference type="Pfam" id="PF00586"/>
    </source>
</evidence>
<dbReference type="InterPro" id="IPR004536">
    <property type="entry name" value="SPS/SelD"/>
</dbReference>
<feature type="binding site" evidence="9">
    <location>
        <position position="67"/>
    </location>
    <ligand>
        <name>Mg(2+)</name>
        <dbReference type="ChEBI" id="CHEBI:18420"/>
    </ligand>
</feature>
<dbReference type="NCBIfam" id="TIGR00476">
    <property type="entry name" value="selD"/>
    <property type="match status" value="1"/>
</dbReference>
<comment type="cofactor">
    <cofactor evidence="9">
        <name>Mg(2+)</name>
        <dbReference type="ChEBI" id="CHEBI:18420"/>
    </cofactor>
    <text evidence="9">Binds 1 Mg(2+) ion per monomer.</text>
</comment>
<organism evidence="12">
    <name type="scientific">uncultured Thermomicrobiales bacterium</name>
    <dbReference type="NCBI Taxonomy" id="1645740"/>
    <lineage>
        <taxon>Bacteria</taxon>
        <taxon>Pseudomonadati</taxon>
        <taxon>Thermomicrobiota</taxon>
        <taxon>Thermomicrobia</taxon>
        <taxon>Thermomicrobiales</taxon>
        <taxon>environmental samples</taxon>
    </lineage>
</organism>
<keyword evidence="3 9" id="KW-0479">Metal-binding</keyword>
<feature type="domain" description="PurM-like N-terminal" evidence="10">
    <location>
        <begin position="65"/>
        <end position="172"/>
    </location>
</feature>
<evidence type="ECO:0000256" key="4">
    <source>
        <dbReference type="ARBA" id="ARBA00022741"/>
    </source>
</evidence>
<keyword evidence="7 9" id="KW-0460">Magnesium</keyword>
<dbReference type="InterPro" id="IPR010918">
    <property type="entry name" value="PurM-like_C_dom"/>
</dbReference>
<sequence length="369" mass="37654">MNAPADPPSLAVATAPLATGGGCAAKMGPGQLASVLARSGLRDDPPRSQTLTGRGLDILVGLQTGDDAAVIRLSDDLALVQTVDFFTPVVADPETFGAIAAANAMSDVFAMGGEVMTALSILAVPEGLDPEVAAAILRGAAGKVAEGGGQIVGGHTIHDPQVTFGLAVTGRVHPDRFWVRTSARPGDVLVLTKPLGTALLMTADRAGFAASGDVTGAVDSMLRLNRRASTAARQFTPSAATDVTGFGLLGHLAEMAAHSGVGAEIVMGAVPALDGALAAGSAGCLCGGLHRNRDYWLRGAGGDRVGFDVDPGINWVSQALLWDPQTSGGLLLSVPADRIDAMTLAFHRAGEPLWRIGRVTREPGIRVKP</sequence>
<comment type="function">
    <text evidence="9">Synthesizes selenophosphate from selenide and ATP.</text>
</comment>
<dbReference type="AlphaFoldDB" id="A0A6J4V6H9"/>
<dbReference type="Gene3D" id="3.90.650.10">
    <property type="entry name" value="PurM-like C-terminal domain"/>
    <property type="match status" value="1"/>
</dbReference>
<feature type="binding site" evidence="9">
    <location>
        <begin position="154"/>
        <end position="156"/>
    </location>
    <ligand>
        <name>ATP</name>
        <dbReference type="ChEBI" id="CHEBI:30616"/>
        <note>ligand shared between dimeric partners</note>
    </ligand>
</feature>
<dbReference type="InterPro" id="IPR023061">
    <property type="entry name" value="SelD_I"/>
</dbReference>
<dbReference type="GO" id="GO:0004756">
    <property type="term" value="F:selenide, water dikinase activity"/>
    <property type="evidence" value="ECO:0007669"/>
    <property type="project" value="UniProtKB-UniRule"/>
</dbReference>
<evidence type="ECO:0000256" key="2">
    <source>
        <dbReference type="ARBA" id="ARBA00022679"/>
    </source>
</evidence>
<dbReference type="GO" id="GO:0000287">
    <property type="term" value="F:magnesium ion binding"/>
    <property type="evidence" value="ECO:0007669"/>
    <property type="project" value="UniProtKB-UniRule"/>
</dbReference>
<keyword evidence="4 9" id="KW-0547">Nucleotide-binding</keyword>
<dbReference type="Gene3D" id="3.30.1330.10">
    <property type="entry name" value="PurM-like, N-terminal domain"/>
    <property type="match status" value="1"/>
</dbReference>
<name>A0A6J4V6H9_9BACT</name>
<dbReference type="EMBL" id="CADCWK010000287">
    <property type="protein sequence ID" value="CAA9570415.1"/>
    <property type="molecule type" value="Genomic_DNA"/>
</dbReference>
<feature type="binding site" evidence="9">
    <location>
        <position position="242"/>
    </location>
    <ligand>
        <name>Mg(2+)</name>
        <dbReference type="ChEBI" id="CHEBI:18420"/>
    </ligand>
</feature>
<keyword evidence="6 9" id="KW-0067">ATP-binding</keyword>
<dbReference type="HAMAP" id="MF_00625">
    <property type="entry name" value="SelD"/>
    <property type="match status" value="1"/>
</dbReference>
<feature type="domain" description="PurM-like C-terminal" evidence="11">
    <location>
        <begin position="184"/>
        <end position="367"/>
    </location>
</feature>
<evidence type="ECO:0000256" key="8">
    <source>
        <dbReference type="ARBA" id="ARBA00023266"/>
    </source>
</evidence>
<feature type="binding site" description="in other chain" evidence="9">
    <location>
        <begin position="64"/>
        <end position="66"/>
    </location>
    <ligand>
        <name>ATP</name>
        <dbReference type="ChEBI" id="CHEBI:30616"/>
        <note>ligand shared between dimeric partners</note>
    </ligand>
</feature>
<evidence type="ECO:0000256" key="7">
    <source>
        <dbReference type="ARBA" id="ARBA00022842"/>
    </source>
</evidence>
<dbReference type="PIRSF" id="PIRSF036407">
    <property type="entry name" value="Selenphspht_syn"/>
    <property type="match status" value="1"/>
</dbReference>
<feature type="site" description="Important for catalytic activity" evidence="9">
    <location>
        <position position="26"/>
    </location>
</feature>
<feature type="binding site" evidence="9">
    <location>
        <position position="107"/>
    </location>
    <ligand>
        <name>Mg(2+)</name>
        <dbReference type="ChEBI" id="CHEBI:18420"/>
    </ligand>
</feature>
<gene>
    <name evidence="9" type="primary">selD</name>
    <name evidence="12" type="ORF">AVDCRST_MAG33-2471</name>
</gene>
<dbReference type="EC" id="2.7.9.3" evidence="9"/>
<keyword evidence="5 9" id="KW-0418">Kinase</keyword>
<dbReference type="InterPro" id="IPR036921">
    <property type="entry name" value="PurM-like_N_sf"/>
</dbReference>
<comment type="subunit">
    <text evidence="9">Homodimer.</text>
</comment>
<evidence type="ECO:0000256" key="9">
    <source>
        <dbReference type="HAMAP-Rule" id="MF_00625"/>
    </source>
</evidence>
<keyword evidence="8 9" id="KW-0711">Selenium</keyword>
<keyword evidence="2 9" id="KW-0808">Transferase</keyword>
<dbReference type="SUPFAM" id="SSF56042">
    <property type="entry name" value="PurM C-terminal domain-like"/>
    <property type="match status" value="1"/>
</dbReference>
<feature type="active site" evidence="9">
    <location>
        <position position="23"/>
    </location>
</feature>
<evidence type="ECO:0000256" key="1">
    <source>
        <dbReference type="ARBA" id="ARBA00008026"/>
    </source>
</evidence>
<dbReference type="PANTHER" id="PTHR10256:SF0">
    <property type="entry name" value="INACTIVE SELENIDE, WATER DIKINASE-LIKE PROTEIN-RELATED"/>
    <property type="match status" value="1"/>
</dbReference>
<feature type="binding site" description="in other chain" evidence="9">
    <location>
        <position position="84"/>
    </location>
    <ligand>
        <name>ATP</name>
        <dbReference type="ChEBI" id="CHEBI:30616"/>
        <note>ligand shared between dimeric partners</note>
    </ligand>
</feature>
<dbReference type="InterPro" id="IPR036676">
    <property type="entry name" value="PurM-like_C_sf"/>
</dbReference>
<dbReference type="GO" id="GO:0016260">
    <property type="term" value="P:selenocysteine biosynthetic process"/>
    <property type="evidence" value="ECO:0007669"/>
    <property type="project" value="InterPro"/>
</dbReference>